<sequence length="356" mass="40791">MTITITAVNPFLYQIQYPFFDKETEIRVFRWLISNLPASSSLLGILTRPFATPTHYPNSTEEDGRISTDSFPVLFTNAISLINPEVQDDSHQIEALLHSYGTSLRVFVSSESVLALEKYEIDSEGRIVFEREDMQALYEKSICVLTSILDNCIDFQQTVHLSSLNRIWSGCFTSRGKLGYRIPAIKLTLASTDLSLEGESTLEKMNFHLPRIGEELIDDSLSEIDLDYILENNKIKYPRTYIDDCIKVSHCLRSKHDGSLVSWGVTHGDMAVGCLHTLGQYRKRSLGRKVLYELALKHLEYHRNYLPYKEGEIVYIHADTEIWNETTVQVMHKCGYKSLLQNEWFSIVLGDMDTIL</sequence>
<dbReference type="Gene3D" id="3.40.630.30">
    <property type="match status" value="1"/>
</dbReference>
<dbReference type="Proteomes" id="UP001479436">
    <property type="component" value="Unassembled WGS sequence"/>
</dbReference>
<gene>
    <name evidence="1" type="ORF">K7432_009541</name>
</gene>
<keyword evidence="2" id="KW-1185">Reference proteome</keyword>
<organism evidence="1 2">
    <name type="scientific">Basidiobolus ranarum</name>
    <dbReference type="NCBI Taxonomy" id="34480"/>
    <lineage>
        <taxon>Eukaryota</taxon>
        <taxon>Fungi</taxon>
        <taxon>Fungi incertae sedis</taxon>
        <taxon>Zoopagomycota</taxon>
        <taxon>Entomophthoromycotina</taxon>
        <taxon>Basidiobolomycetes</taxon>
        <taxon>Basidiobolales</taxon>
        <taxon>Basidiobolaceae</taxon>
        <taxon>Basidiobolus</taxon>
    </lineage>
</organism>
<comment type="caution">
    <text evidence="1">The sequence shown here is derived from an EMBL/GenBank/DDBJ whole genome shotgun (WGS) entry which is preliminary data.</text>
</comment>
<accession>A0ABR2WQ18</accession>
<evidence type="ECO:0000313" key="2">
    <source>
        <dbReference type="Proteomes" id="UP001479436"/>
    </source>
</evidence>
<reference evidence="1 2" key="1">
    <citation type="submission" date="2023-04" db="EMBL/GenBank/DDBJ databases">
        <title>Genome of Basidiobolus ranarum AG-B5.</title>
        <authorList>
            <person name="Stajich J.E."/>
            <person name="Carter-House D."/>
            <person name="Gryganskyi A."/>
        </authorList>
    </citation>
    <scope>NUCLEOTIDE SEQUENCE [LARGE SCALE GENOMIC DNA]</scope>
    <source>
        <strain evidence="1 2">AG-B5</strain>
    </source>
</reference>
<name>A0ABR2WQ18_9FUNG</name>
<dbReference type="EMBL" id="JASJQH010000595">
    <property type="protein sequence ID" value="KAK9763618.1"/>
    <property type="molecule type" value="Genomic_DNA"/>
</dbReference>
<protein>
    <recommendedName>
        <fullName evidence="3">N-acetyltransferase domain-containing protein</fullName>
    </recommendedName>
</protein>
<proteinExistence type="predicted"/>
<evidence type="ECO:0000313" key="1">
    <source>
        <dbReference type="EMBL" id="KAK9763618.1"/>
    </source>
</evidence>
<evidence type="ECO:0008006" key="3">
    <source>
        <dbReference type="Google" id="ProtNLM"/>
    </source>
</evidence>